<dbReference type="Proteomes" id="UP000035081">
    <property type="component" value="Chromosome"/>
</dbReference>
<sequence length="82" mass="9364">MFGHMFREHGITIGQIRTRQQHHDALAYCAEKALAQLHVPSGVNPVDVAILEAVVLSADNREAQRLMRERDAQERRSEFKVL</sequence>
<evidence type="ECO:0000313" key="1">
    <source>
        <dbReference type="EMBL" id="AHI33188.1"/>
    </source>
</evidence>
<protein>
    <submittedName>
        <fullName evidence="1">Uncharacterized protein</fullName>
    </submittedName>
</protein>
<reference evidence="1 2" key="1">
    <citation type="journal article" date="2014" name="Genome Announc.">
        <title>Draft Genome Sequences of Marinobacter similis A3d10T and Marinobacter salarius R9SW1T.</title>
        <authorList>
            <person name="Ivanova E.P."/>
            <person name="Ng H.J."/>
            <person name="Webb H.K."/>
            <person name="Feng G."/>
            <person name="Oshima K."/>
            <person name="Hattori M."/>
            <person name="Ohkuma M."/>
            <person name="Sergeev A.F."/>
            <person name="Mikhailov V.V."/>
            <person name="Crawford R.J."/>
            <person name="Sawabe T."/>
        </authorList>
    </citation>
    <scope>NUCLEOTIDE SEQUENCE [LARGE SCALE GENOMIC DNA]</scope>
    <source>
        <strain evidence="2">A3d10 and R9SW1</strain>
    </source>
</reference>
<gene>
    <name evidence="1" type="ORF">AU15_11585</name>
</gene>
<dbReference type="EMBL" id="CP007152">
    <property type="protein sequence ID" value="AHI33188.1"/>
    <property type="molecule type" value="Genomic_DNA"/>
</dbReference>
<accession>W5Z3X6</accession>
<dbReference type="KEGG" id="msr:AU15_11585"/>
<organism evidence="1 2">
    <name type="scientific">Marinobacter salarius</name>
    <dbReference type="NCBI Taxonomy" id="1420917"/>
    <lineage>
        <taxon>Bacteria</taxon>
        <taxon>Pseudomonadati</taxon>
        <taxon>Pseudomonadota</taxon>
        <taxon>Gammaproteobacteria</taxon>
        <taxon>Pseudomonadales</taxon>
        <taxon>Marinobacteraceae</taxon>
        <taxon>Marinobacter</taxon>
    </lineage>
</organism>
<name>W5Z3X6_9GAMM</name>
<dbReference type="AlphaFoldDB" id="W5Z3X6"/>
<proteinExistence type="predicted"/>
<evidence type="ECO:0000313" key="2">
    <source>
        <dbReference type="Proteomes" id="UP000035081"/>
    </source>
</evidence>
<dbReference type="HOGENOM" id="CLU_2554271_0_0_6"/>